<dbReference type="eggNOG" id="COG0737">
    <property type="taxonomic scope" value="Bacteria"/>
</dbReference>
<dbReference type="PANTHER" id="PTHR11575">
    <property type="entry name" value="5'-NUCLEOTIDASE-RELATED"/>
    <property type="match status" value="1"/>
</dbReference>
<name>A0A068NSA1_FIMGI</name>
<dbReference type="Proteomes" id="UP000027982">
    <property type="component" value="Chromosome"/>
</dbReference>
<proteinExistence type="predicted"/>
<keyword evidence="3" id="KW-1185">Reference proteome</keyword>
<dbReference type="HOGENOM" id="CLU_1052515_0_0_0"/>
<dbReference type="GO" id="GO:0016788">
    <property type="term" value="F:hydrolase activity, acting on ester bonds"/>
    <property type="evidence" value="ECO:0007669"/>
    <property type="project" value="InterPro"/>
</dbReference>
<dbReference type="KEGG" id="fgi:OP10G_2953"/>
<dbReference type="EMBL" id="CP007139">
    <property type="protein sequence ID" value="AIE86321.1"/>
    <property type="molecule type" value="Genomic_DNA"/>
</dbReference>
<dbReference type="InterPro" id="IPR029052">
    <property type="entry name" value="Metallo-depent_PP-like"/>
</dbReference>
<dbReference type="GO" id="GO:0009166">
    <property type="term" value="P:nucleotide catabolic process"/>
    <property type="evidence" value="ECO:0007669"/>
    <property type="project" value="InterPro"/>
</dbReference>
<evidence type="ECO:0000259" key="1">
    <source>
        <dbReference type="Pfam" id="PF00149"/>
    </source>
</evidence>
<dbReference type="GO" id="GO:0046872">
    <property type="term" value="F:metal ion binding"/>
    <property type="evidence" value="ECO:0007669"/>
    <property type="project" value="InterPro"/>
</dbReference>
<evidence type="ECO:0000313" key="2">
    <source>
        <dbReference type="EMBL" id="AIE86321.1"/>
    </source>
</evidence>
<dbReference type="AlphaFoldDB" id="A0A068NSA1"/>
<dbReference type="PRINTS" id="PR01607">
    <property type="entry name" value="APYRASEFAMLY"/>
</dbReference>
<dbReference type="STRING" id="661478.OP10G_2953"/>
<dbReference type="SUPFAM" id="SSF56300">
    <property type="entry name" value="Metallo-dependent phosphatases"/>
    <property type="match status" value="1"/>
</dbReference>
<dbReference type="GO" id="GO:0030288">
    <property type="term" value="C:outer membrane-bounded periplasmic space"/>
    <property type="evidence" value="ECO:0007669"/>
    <property type="project" value="TreeGrafter"/>
</dbReference>
<sequence>MRILHTNDLHGTLTPERAASLSALRQSADLYFDSGDAIRTGNLGIPMKREPVWAELDRLRCNASVLGNRETHVLESAFHAKIAGAAHPVLCGNLRRKDGTYPLPRTLVLESNDIRIGIVAVMVPMVTERMRSQAVSAYLWDPPIPTARELGEQLRPQVDLLIALTHIGHRQDLELAEQVPIFDAILGGHSHTVLPEPVFVRHTAVCQGGSHSRYAGMYEWSPSNGFSGRLIPFPRPE</sequence>
<dbReference type="InterPro" id="IPR006179">
    <property type="entry name" value="5_nucleotidase/apyrase"/>
</dbReference>
<dbReference type="Gene3D" id="3.60.21.10">
    <property type="match status" value="1"/>
</dbReference>
<organism evidence="2 3">
    <name type="scientific">Fimbriimonas ginsengisoli Gsoil 348</name>
    <dbReference type="NCBI Taxonomy" id="661478"/>
    <lineage>
        <taxon>Bacteria</taxon>
        <taxon>Bacillati</taxon>
        <taxon>Armatimonadota</taxon>
        <taxon>Fimbriimonadia</taxon>
        <taxon>Fimbriimonadales</taxon>
        <taxon>Fimbriimonadaceae</taxon>
        <taxon>Fimbriimonas</taxon>
    </lineage>
</organism>
<dbReference type="PROSITE" id="PS00785">
    <property type="entry name" value="5_NUCLEOTIDASE_1"/>
    <property type="match status" value="1"/>
</dbReference>
<dbReference type="Pfam" id="PF00149">
    <property type="entry name" value="Metallophos"/>
    <property type="match status" value="1"/>
</dbReference>
<dbReference type="GO" id="GO:0000166">
    <property type="term" value="F:nucleotide binding"/>
    <property type="evidence" value="ECO:0007669"/>
    <property type="project" value="InterPro"/>
</dbReference>
<reference evidence="2 3" key="1">
    <citation type="journal article" date="2014" name="PLoS ONE">
        <title>The first complete genome sequence of the class fimbriimonadia in the phylum armatimonadetes.</title>
        <authorList>
            <person name="Hu Z.Y."/>
            <person name="Wang Y.Z."/>
            <person name="Im W.T."/>
            <person name="Wang S.Y."/>
            <person name="Zhao G.P."/>
            <person name="Zheng H.J."/>
            <person name="Quan Z.X."/>
        </authorList>
    </citation>
    <scope>NUCLEOTIDE SEQUENCE [LARGE SCALE GENOMIC DNA]</scope>
    <source>
        <strain evidence="2">Gsoil 348</strain>
    </source>
</reference>
<protein>
    <submittedName>
        <fullName evidence="2">5'-Nucleotidase domain-containing protein</fullName>
    </submittedName>
</protein>
<gene>
    <name evidence="2" type="ORF">OP10G_2953</name>
</gene>
<evidence type="ECO:0000313" key="3">
    <source>
        <dbReference type="Proteomes" id="UP000027982"/>
    </source>
</evidence>
<dbReference type="PANTHER" id="PTHR11575:SF24">
    <property type="entry name" value="5'-NUCLEOTIDASE"/>
    <property type="match status" value="1"/>
</dbReference>
<dbReference type="InterPro" id="IPR004843">
    <property type="entry name" value="Calcineurin-like_PHP"/>
</dbReference>
<accession>A0A068NSA1</accession>
<feature type="domain" description="Calcineurin-like phosphoesterase" evidence="1">
    <location>
        <begin position="1"/>
        <end position="192"/>
    </location>
</feature>
<dbReference type="InterPro" id="IPR006146">
    <property type="entry name" value="5'-Nucleotdase_CS"/>
</dbReference>